<name>M6S183_LEPIR</name>
<feature type="transmembrane region" description="Helical" evidence="8">
    <location>
        <begin position="21"/>
        <end position="51"/>
    </location>
</feature>
<dbReference type="GO" id="GO:0005886">
    <property type="term" value="C:plasma membrane"/>
    <property type="evidence" value="ECO:0007669"/>
    <property type="project" value="UniProtKB-SubCell"/>
</dbReference>
<dbReference type="EMBL" id="AHNZ02000184">
    <property type="protein sequence ID" value="EMO06758.1"/>
    <property type="molecule type" value="Genomic_DNA"/>
</dbReference>
<dbReference type="AlphaFoldDB" id="M6S183"/>
<dbReference type="InterPro" id="IPR003362">
    <property type="entry name" value="Bact_transf"/>
</dbReference>
<keyword evidence="4 10" id="KW-0808">Transferase</keyword>
<evidence type="ECO:0000256" key="5">
    <source>
        <dbReference type="ARBA" id="ARBA00022692"/>
    </source>
</evidence>
<accession>M6S183</accession>
<evidence type="ECO:0000259" key="9">
    <source>
        <dbReference type="Pfam" id="PF02397"/>
    </source>
</evidence>
<evidence type="ECO:0000256" key="7">
    <source>
        <dbReference type="ARBA" id="ARBA00023136"/>
    </source>
</evidence>
<dbReference type="PANTHER" id="PTHR30576:SF4">
    <property type="entry name" value="UNDECAPRENYL-PHOSPHATE GALACTOSE PHOSPHOTRANSFERASE"/>
    <property type="match status" value="1"/>
</dbReference>
<comment type="similarity">
    <text evidence="2">Belongs to the bacterial sugar transferase family.</text>
</comment>
<evidence type="ECO:0000256" key="3">
    <source>
        <dbReference type="ARBA" id="ARBA00022475"/>
    </source>
</evidence>
<gene>
    <name evidence="10" type="ORF">LEP1GSC116_1514</name>
</gene>
<feature type="domain" description="Bacterial sugar transferase" evidence="9">
    <location>
        <begin position="14"/>
        <end position="69"/>
    </location>
</feature>
<evidence type="ECO:0000313" key="11">
    <source>
        <dbReference type="Proteomes" id="UP000012092"/>
    </source>
</evidence>
<feature type="non-terminal residue" evidence="10">
    <location>
        <position position="69"/>
    </location>
</feature>
<sequence length="69" mass="8123">MHSFKNFYIFSNMKRIIEIVLSTLALILFSPILIGVSFLILLINGLPIFFFQERLGLLKKPFLIFKFRT</sequence>
<keyword evidence="5 8" id="KW-0812">Transmembrane</keyword>
<comment type="caution">
    <text evidence="10">The sequence shown here is derived from an EMBL/GenBank/DDBJ whole genome shotgun (WGS) entry which is preliminary data.</text>
</comment>
<proteinExistence type="inferred from homology"/>
<evidence type="ECO:0000256" key="4">
    <source>
        <dbReference type="ARBA" id="ARBA00022679"/>
    </source>
</evidence>
<protein>
    <submittedName>
        <fullName evidence="10">Bacterial sugar transferase domain protein</fullName>
    </submittedName>
</protein>
<comment type="subcellular location">
    <subcellularLocation>
        <location evidence="1">Cell membrane</location>
    </subcellularLocation>
</comment>
<keyword evidence="3" id="KW-1003">Cell membrane</keyword>
<keyword evidence="6 8" id="KW-1133">Transmembrane helix</keyword>
<dbReference type="GO" id="GO:0016780">
    <property type="term" value="F:phosphotransferase activity, for other substituted phosphate groups"/>
    <property type="evidence" value="ECO:0007669"/>
    <property type="project" value="TreeGrafter"/>
</dbReference>
<evidence type="ECO:0000313" key="10">
    <source>
        <dbReference type="EMBL" id="EMO06758.1"/>
    </source>
</evidence>
<dbReference type="Pfam" id="PF02397">
    <property type="entry name" value="Bac_transf"/>
    <property type="match status" value="1"/>
</dbReference>
<reference evidence="10 11" key="1">
    <citation type="submission" date="2013-01" db="EMBL/GenBank/DDBJ databases">
        <authorList>
            <person name="Harkins D.M."/>
            <person name="Durkin A.S."/>
            <person name="Brinkac L.M."/>
            <person name="Haft D.H."/>
            <person name="Selengut J.D."/>
            <person name="Sanka R."/>
            <person name="DePew J."/>
            <person name="Purushe J."/>
            <person name="Picardeau M."/>
            <person name="Werts C."/>
            <person name="Goarant C."/>
            <person name="Vinetz J.M."/>
            <person name="Sutton G.G."/>
            <person name="Nierman W.C."/>
            <person name="Fouts D.E."/>
        </authorList>
    </citation>
    <scope>NUCLEOTIDE SEQUENCE [LARGE SCALE GENOMIC DNA]</scope>
    <source>
        <strain evidence="10 11">Verdun HP</strain>
    </source>
</reference>
<keyword evidence="7 8" id="KW-0472">Membrane</keyword>
<organism evidence="10 11">
    <name type="scientific">Leptospira interrogans serovar Icterohaemorrhagiae str. Verdun HP</name>
    <dbReference type="NCBI Taxonomy" id="1049910"/>
    <lineage>
        <taxon>Bacteria</taxon>
        <taxon>Pseudomonadati</taxon>
        <taxon>Spirochaetota</taxon>
        <taxon>Spirochaetia</taxon>
        <taxon>Leptospirales</taxon>
        <taxon>Leptospiraceae</taxon>
        <taxon>Leptospira</taxon>
    </lineage>
</organism>
<evidence type="ECO:0000256" key="8">
    <source>
        <dbReference type="SAM" id="Phobius"/>
    </source>
</evidence>
<evidence type="ECO:0000256" key="1">
    <source>
        <dbReference type="ARBA" id="ARBA00004236"/>
    </source>
</evidence>
<evidence type="ECO:0000256" key="6">
    <source>
        <dbReference type="ARBA" id="ARBA00022989"/>
    </source>
</evidence>
<dbReference type="PANTHER" id="PTHR30576">
    <property type="entry name" value="COLANIC BIOSYNTHESIS UDP-GLUCOSE LIPID CARRIER TRANSFERASE"/>
    <property type="match status" value="1"/>
</dbReference>
<dbReference type="Proteomes" id="UP000012092">
    <property type="component" value="Unassembled WGS sequence"/>
</dbReference>
<evidence type="ECO:0000256" key="2">
    <source>
        <dbReference type="ARBA" id="ARBA00006464"/>
    </source>
</evidence>